<evidence type="ECO:0000313" key="3">
    <source>
        <dbReference type="EMBL" id="KAL0066996.1"/>
    </source>
</evidence>
<keyword evidence="1" id="KW-0479">Metal-binding</keyword>
<evidence type="ECO:0000256" key="2">
    <source>
        <dbReference type="SAM" id="MobiDB-lite"/>
    </source>
</evidence>
<dbReference type="Gene3D" id="3.40.50.11860">
    <property type="entry name" value="Diphthamide synthesis DPH1/DPH2 domain 3"/>
    <property type="match status" value="1"/>
</dbReference>
<proteinExistence type="inferred from homology"/>
<dbReference type="PANTHER" id="PTHR10762">
    <property type="entry name" value="DIPHTHAMIDE BIOSYNTHESIS PROTEIN"/>
    <property type="match status" value="1"/>
</dbReference>
<sequence>MTDGFSTSSSEAISRTLDVHIDPQLSPKEDFDDFYEIERVAREITEGDFNRITYAHLILNFQSDTQNSPPNSFPPPPLPLPPLPPPKEDPTPETETIFYIGPSTSLTLTNILITHPSSTVYSYNPATRTTHLESSHTSKSLMRRYATLQKARDADVFGILVGTLGVASYLPLLTHIRTTLTRSRKKSYTISVGKLNPSKLANFMEIECFVLVACPENSLIDSKEFYRPIVTPYELQVALRDEPSWLEGSYVFDFGRLLASSPPQRNEEDEDEDQPVFSLITGKYRHAKRYGTNTTTAPENENENSTALIGNDNGGRGSLTKFTSSSAASQFLLHSRTYQGLEPRLGEDDPGVLEQGRKGVARGYGEV</sequence>
<gene>
    <name evidence="3" type="primary">DPH2</name>
    <name evidence="3" type="ORF">AAF712_005985</name>
</gene>
<comment type="function">
    <text evidence="1">Required for the first step of diphthamide biosynthesis, a post-translational modification of histidine which occurs in elongation factor 2. DPH1 and DPH2 transfer a 3-amino-3-carboxypropyl (ACP) group from S-adenosyl-L-methionine (SAM) to a histidine residue, the reaction is assisted by a reduction system comprising DPH3 and a NADH-dependent reductase. Facilitates the reduction of the catalytic iron-sulfur cluster found in the DPH1 subunit.</text>
</comment>
<accession>A0ABR2ZZ22</accession>
<dbReference type="Pfam" id="PF01866">
    <property type="entry name" value="Diphthamide_syn"/>
    <property type="match status" value="1"/>
</dbReference>
<protein>
    <recommendedName>
        <fullName evidence="1">2-(3-amino-3-carboxypropyl)histidine synthase subunit 2</fullName>
    </recommendedName>
</protein>
<name>A0ABR2ZZ22_9AGAR</name>
<keyword evidence="1" id="KW-0408">Iron</keyword>
<keyword evidence="1" id="KW-0963">Cytoplasm</keyword>
<keyword evidence="1" id="KW-0411">Iron-sulfur</keyword>
<dbReference type="InterPro" id="IPR016435">
    <property type="entry name" value="DPH1/DPH2"/>
</dbReference>
<dbReference type="SFLD" id="SFLDS00032">
    <property type="entry name" value="Radical_SAM_3-amino-3-carboxyp"/>
    <property type="match status" value="1"/>
</dbReference>
<dbReference type="NCBIfam" id="TIGR00322">
    <property type="entry name" value="diphth2_R"/>
    <property type="match status" value="1"/>
</dbReference>
<comment type="similarity">
    <text evidence="1">Belongs to the DPH1/DPH2 family. DPH2 subfamily.</text>
</comment>
<feature type="region of interest" description="Disordered" evidence="2">
    <location>
        <begin position="63"/>
        <end position="93"/>
    </location>
</feature>
<evidence type="ECO:0000256" key="1">
    <source>
        <dbReference type="RuleBase" id="RU364133"/>
    </source>
</evidence>
<feature type="compositionally biased region" description="Pro residues" evidence="2">
    <location>
        <begin position="71"/>
        <end position="85"/>
    </location>
</feature>
<keyword evidence="4" id="KW-1185">Reference proteome</keyword>
<reference evidence="3 4" key="1">
    <citation type="submission" date="2024-05" db="EMBL/GenBank/DDBJ databases">
        <title>A draft genome resource for the thread blight pathogen Marasmius tenuissimus strain MS-2.</title>
        <authorList>
            <person name="Yulfo-Soto G.E."/>
            <person name="Baruah I.K."/>
            <person name="Amoako-Attah I."/>
            <person name="Bukari Y."/>
            <person name="Meinhardt L.W."/>
            <person name="Bailey B.A."/>
            <person name="Cohen S.P."/>
        </authorList>
    </citation>
    <scope>NUCLEOTIDE SEQUENCE [LARGE SCALE GENOMIC DNA]</scope>
    <source>
        <strain evidence="3 4">MS-2</strain>
    </source>
</reference>
<evidence type="ECO:0000313" key="4">
    <source>
        <dbReference type="Proteomes" id="UP001437256"/>
    </source>
</evidence>
<dbReference type="EMBL" id="JBBXMP010000030">
    <property type="protein sequence ID" value="KAL0066996.1"/>
    <property type="molecule type" value="Genomic_DNA"/>
</dbReference>
<comment type="subcellular location">
    <subcellularLocation>
        <location evidence="1">Cytoplasm</location>
    </subcellularLocation>
</comment>
<comment type="caution">
    <text evidence="3">The sequence shown here is derived from an EMBL/GenBank/DDBJ whole genome shotgun (WGS) entry which is preliminary data.</text>
</comment>
<dbReference type="InterPro" id="IPR042265">
    <property type="entry name" value="DPH1/DPH2_3"/>
</dbReference>
<feature type="region of interest" description="Disordered" evidence="2">
    <location>
        <begin position="341"/>
        <end position="367"/>
    </location>
</feature>
<organism evidence="3 4">
    <name type="scientific">Marasmius tenuissimus</name>
    <dbReference type="NCBI Taxonomy" id="585030"/>
    <lineage>
        <taxon>Eukaryota</taxon>
        <taxon>Fungi</taxon>
        <taxon>Dikarya</taxon>
        <taxon>Basidiomycota</taxon>
        <taxon>Agaricomycotina</taxon>
        <taxon>Agaricomycetes</taxon>
        <taxon>Agaricomycetidae</taxon>
        <taxon>Agaricales</taxon>
        <taxon>Marasmiineae</taxon>
        <taxon>Marasmiaceae</taxon>
        <taxon>Marasmius</taxon>
    </lineage>
</organism>
<dbReference type="Proteomes" id="UP001437256">
    <property type="component" value="Unassembled WGS sequence"/>
</dbReference>
<comment type="pathway">
    <text evidence="1">Protein modification; peptidyl-diphthamide biosynthesis.</text>
</comment>
<feature type="region of interest" description="Disordered" evidence="2">
    <location>
        <begin position="292"/>
        <end position="313"/>
    </location>
</feature>
<dbReference type="NCBIfam" id="TIGR00272">
    <property type="entry name" value="DPH2"/>
    <property type="match status" value="1"/>
</dbReference>
<dbReference type="InterPro" id="IPR010014">
    <property type="entry name" value="DHP2"/>
</dbReference>
<dbReference type="PANTHER" id="PTHR10762:SF2">
    <property type="entry name" value="2-(3-AMINO-3-CARBOXYPROPYL)HISTIDINE SYNTHASE SUBUNIT 2"/>
    <property type="match status" value="1"/>
</dbReference>